<keyword evidence="2" id="KW-1185">Reference proteome</keyword>
<evidence type="ECO:0000313" key="2">
    <source>
        <dbReference type="Proteomes" id="UP000499080"/>
    </source>
</evidence>
<dbReference type="AlphaFoldDB" id="A0A4Y2U6E1"/>
<accession>A0A4Y2U6E1</accession>
<gene>
    <name evidence="1" type="ORF">AVEN_122318_1</name>
</gene>
<proteinExistence type="predicted"/>
<dbReference type="EMBL" id="BGPR01034018">
    <property type="protein sequence ID" value="GBO08182.1"/>
    <property type="molecule type" value="Genomic_DNA"/>
</dbReference>
<reference evidence="1 2" key="1">
    <citation type="journal article" date="2019" name="Sci. Rep.">
        <title>Orb-weaving spider Araneus ventricosus genome elucidates the spidroin gene catalogue.</title>
        <authorList>
            <person name="Kono N."/>
            <person name="Nakamura H."/>
            <person name="Ohtoshi R."/>
            <person name="Moran D.A.P."/>
            <person name="Shinohara A."/>
            <person name="Yoshida Y."/>
            <person name="Fujiwara M."/>
            <person name="Mori M."/>
            <person name="Tomita M."/>
            <person name="Arakawa K."/>
        </authorList>
    </citation>
    <scope>NUCLEOTIDE SEQUENCE [LARGE SCALE GENOMIC DNA]</scope>
</reference>
<protein>
    <submittedName>
        <fullName evidence="1">Uncharacterized protein</fullName>
    </submittedName>
</protein>
<sequence>MAVYYLEQLCNLSIFSENNSRPDHYQSQTENPFLCHAKISGHEYGFDPLPPKQMSPSVFLKFTGTKGRSTLAYISSSRENKTASRAFEPVLLARKEKMGAIQQNEKDPSKFMGVNN</sequence>
<dbReference type="Proteomes" id="UP000499080">
    <property type="component" value="Unassembled WGS sequence"/>
</dbReference>
<comment type="caution">
    <text evidence="1">The sequence shown here is derived from an EMBL/GenBank/DDBJ whole genome shotgun (WGS) entry which is preliminary data.</text>
</comment>
<name>A0A4Y2U6E1_ARAVE</name>
<evidence type="ECO:0000313" key="1">
    <source>
        <dbReference type="EMBL" id="GBO08182.1"/>
    </source>
</evidence>
<organism evidence="1 2">
    <name type="scientific">Araneus ventricosus</name>
    <name type="common">Orbweaver spider</name>
    <name type="synonym">Epeira ventricosa</name>
    <dbReference type="NCBI Taxonomy" id="182803"/>
    <lineage>
        <taxon>Eukaryota</taxon>
        <taxon>Metazoa</taxon>
        <taxon>Ecdysozoa</taxon>
        <taxon>Arthropoda</taxon>
        <taxon>Chelicerata</taxon>
        <taxon>Arachnida</taxon>
        <taxon>Araneae</taxon>
        <taxon>Araneomorphae</taxon>
        <taxon>Entelegynae</taxon>
        <taxon>Araneoidea</taxon>
        <taxon>Araneidae</taxon>
        <taxon>Araneus</taxon>
    </lineage>
</organism>